<organism evidence="2 3">
    <name type="scientific">Tagetes erecta</name>
    <name type="common">African marigold</name>
    <dbReference type="NCBI Taxonomy" id="13708"/>
    <lineage>
        <taxon>Eukaryota</taxon>
        <taxon>Viridiplantae</taxon>
        <taxon>Streptophyta</taxon>
        <taxon>Embryophyta</taxon>
        <taxon>Tracheophyta</taxon>
        <taxon>Spermatophyta</taxon>
        <taxon>Magnoliopsida</taxon>
        <taxon>eudicotyledons</taxon>
        <taxon>Gunneridae</taxon>
        <taxon>Pentapetalae</taxon>
        <taxon>asterids</taxon>
        <taxon>campanulids</taxon>
        <taxon>Asterales</taxon>
        <taxon>Asteraceae</taxon>
        <taxon>Asteroideae</taxon>
        <taxon>Heliantheae alliance</taxon>
        <taxon>Tageteae</taxon>
        <taxon>Tagetes</taxon>
    </lineage>
</organism>
<sequence>MPPPTFTLLNKCPFTIPKLHISVSGGSIDLDFVLIRIKLDLLLNEAFAEQRTISSRAPSVAQVSEAEFIEGDDGAWVELDFGEADLDGSRGDDVEEKDDGGCGGSH</sequence>
<proteinExistence type="predicted"/>
<protein>
    <submittedName>
        <fullName evidence="2">Uncharacterized protein</fullName>
    </submittedName>
</protein>
<dbReference type="Proteomes" id="UP001229421">
    <property type="component" value="Unassembled WGS sequence"/>
</dbReference>
<evidence type="ECO:0000256" key="1">
    <source>
        <dbReference type="SAM" id="MobiDB-lite"/>
    </source>
</evidence>
<keyword evidence="3" id="KW-1185">Reference proteome</keyword>
<dbReference type="AlphaFoldDB" id="A0AAD8NXE5"/>
<name>A0AAD8NXE5_TARER</name>
<accession>A0AAD8NXE5</accession>
<reference evidence="2" key="1">
    <citation type="journal article" date="2023" name="bioRxiv">
        <title>Improved chromosome-level genome assembly for marigold (Tagetes erecta).</title>
        <authorList>
            <person name="Jiang F."/>
            <person name="Yuan L."/>
            <person name="Wang S."/>
            <person name="Wang H."/>
            <person name="Xu D."/>
            <person name="Wang A."/>
            <person name="Fan W."/>
        </authorList>
    </citation>
    <scope>NUCLEOTIDE SEQUENCE</scope>
    <source>
        <strain evidence="2">WSJ</strain>
        <tissue evidence="2">Leaf</tissue>
    </source>
</reference>
<dbReference type="EMBL" id="JAUHHV010000005">
    <property type="protein sequence ID" value="KAK1424607.1"/>
    <property type="molecule type" value="Genomic_DNA"/>
</dbReference>
<comment type="caution">
    <text evidence="2">The sequence shown here is derived from an EMBL/GenBank/DDBJ whole genome shotgun (WGS) entry which is preliminary data.</text>
</comment>
<evidence type="ECO:0000313" key="3">
    <source>
        <dbReference type="Proteomes" id="UP001229421"/>
    </source>
</evidence>
<gene>
    <name evidence="2" type="ORF">QVD17_19940</name>
</gene>
<feature type="region of interest" description="Disordered" evidence="1">
    <location>
        <begin position="84"/>
        <end position="106"/>
    </location>
</feature>
<evidence type="ECO:0000313" key="2">
    <source>
        <dbReference type="EMBL" id="KAK1424607.1"/>
    </source>
</evidence>